<dbReference type="Gene3D" id="3.40.50.11010">
    <property type="match status" value="1"/>
</dbReference>
<dbReference type="SUPFAM" id="SSF53756">
    <property type="entry name" value="UDP-Glycosyltransferase/glycogen phosphorylase"/>
    <property type="match status" value="1"/>
</dbReference>
<evidence type="ECO:0008006" key="3">
    <source>
        <dbReference type="Google" id="ProtNLM"/>
    </source>
</evidence>
<gene>
    <name evidence="1" type="ORF">QD47_27070</name>
</gene>
<dbReference type="RefSeq" id="WP_044649036.1">
    <property type="nucleotide sequence ID" value="NZ_JTHP01000101.1"/>
</dbReference>
<sequence length="378" mass="44513">MKILYFSPIYWDDLKQRPQHLAEELAKMPGVHITFVEPSISILNSMVRQNSDYKKREQSVNDSLQIFRPSGSLRLPRSLESLDIFHWNQWFEKRQLQDLVSSADIIWLGSPVFYPLIKQMNTKKIVFDRMDDYVFLTNNALMKKLLKKWELELLVKADLVISTSNNLHKHSLKLSKQSYLVKNAVDTAILNINVDSLVVSELKRLKREGYYIFGYVGAIDHWFDLEAVKAITEFDNRFVVCIVGRNNLTYNFEQHRRMKYFQPVPKSEIGAIIEAFDVCLYPFLRNSYTIDTINPVKIYEYLSLNKVTLAVESEETRLLNQEGVYLYNSLEEIRKYLIDIDTLQPPFYDQEQLENFVVINDWKARAKTIMELLLKELQ</sequence>
<organism evidence="1 2">
    <name type="scientific">Paenibacillus terrae</name>
    <dbReference type="NCBI Taxonomy" id="159743"/>
    <lineage>
        <taxon>Bacteria</taxon>
        <taxon>Bacillati</taxon>
        <taxon>Bacillota</taxon>
        <taxon>Bacilli</taxon>
        <taxon>Bacillales</taxon>
        <taxon>Paenibacillaceae</taxon>
        <taxon>Paenibacillus</taxon>
    </lineage>
</organism>
<proteinExistence type="predicted"/>
<evidence type="ECO:0000313" key="1">
    <source>
        <dbReference type="EMBL" id="KJD42636.1"/>
    </source>
</evidence>
<reference evidence="1 2" key="1">
    <citation type="submission" date="2014-11" db="EMBL/GenBank/DDBJ databases">
        <title>Draft Genome Sequences of Paenibacillus polymyxa NRRL B-30509 and Paenibacillus terrae NRRL B-30644, Strains from a Poultry Environment that Produce Tridecaptin A and Paenicidins.</title>
        <authorList>
            <person name="van Belkum M.J."/>
            <person name="Lohans C.T."/>
            <person name="Vederas J.C."/>
        </authorList>
    </citation>
    <scope>NUCLEOTIDE SEQUENCE [LARGE SCALE GENOMIC DNA]</scope>
    <source>
        <strain evidence="1 2">NRRL B-30644</strain>
    </source>
</reference>
<dbReference type="PATRIC" id="fig|159743.3.peg.6028"/>
<dbReference type="OrthoDB" id="9816564at2"/>
<accession>A0A0D7WTY2</accession>
<dbReference type="Gene3D" id="3.40.50.2000">
    <property type="entry name" value="Glycogen Phosphorylase B"/>
    <property type="match status" value="1"/>
</dbReference>
<protein>
    <recommendedName>
        <fullName evidence="3">Glycosyltransferase</fullName>
    </recommendedName>
</protein>
<keyword evidence="2" id="KW-1185">Reference proteome</keyword>
<name>A0A0D7WTY2_9BACL</name>
<dbReference type="Proteomes" id="UP000032534">
    <property type="component" value="Unassembled WGS sequence"/>
</dbReference>
<dbReference type="AlphaFoldDB" id="A0A0D7WTY2"/>
<dbReference type="EMBL" id="JTHP01000101">
    <property type="protein sequence ID" value="KJD42636.1"/>
    <property type="molecule type" value="Genomic_DNA"/>
</dbReference>
<evidence type="ECO:0000313" key="2">
    <source>
        <dbReference type="Proteomes" id="UP000032534"/>
    </source>
</evidence>
<comment type="caution">
    <text evidence="1">The sequence shown here is derived from an EMBL/GenBank/DDBJ whole genome shotgun (WGS) entry which is preliminary data.</text>
</comment>